<gene>
    <name evidence="12" type="ORF">METZ01_LOCUS274129</name>
</gene>
<evidence type="ECO:0000256" key="7">
    <source>
        <dbReference type="ARBA" id="ARBA00022763"/>
    </source>
</evidence>
<comment type="similarity">
    <text evidence="2">Belongs to the MGMT family.</text>
</comment>
<dbReference type="InterPro" id="IPR001497">
    <property type="entry name" value="MethylDNA_cys_MeTrfase_AS"/>
</dbReference>
<keyword evidence="4" id="KW-0963">Cytoplasm</keyword>
<evidence type="ECO:0000259" key="10">
    <source>
        <dbReference type="Pfam" id="PF01035"/>
    </source>
</evidence>
<dbReference type="Gene3D" id="3.30.160.70">
    <property type="entry name" value="Methylated DNA-protein cysteine methyltransferase domain"/>
    <property type="match status" value="1"/>
</dbReference>
<dbReference type="GO" id="GO:0003908">
    <property type="term" value="F:methylated-DNA-[protein]-cysteine S-methyltransferase activity"/>
    <property type="evidence" value="ECO:0007669"/>
    <property type="project" value="UniProtKB-EC"/>
</dbReference>
<keyword evidence="7" id="KW-0227">DNA damage</keyword>
<dbReference type="PANTHER" id="PTHR10815">
    <property type="entry name" value="METHYLATED-DNA--PROTEIN-CYSTEINE METHYLTRANSFERASE"/>
    <property type="match status" value="1"/>
</dbReference>
<dbReference type="SUPFAM" id="SSF53155">
    <property type="entry name" value="Methylated DNA-protein cysteine methyltransferase domain"/>
    <property type="match status" value="1"/>
</dbReference>
<feature type="domain" description="Methylguanine DNA methyltransferase ribonuclease-like" evidence="11">
    <location>
        <begin position="20"/>
        <end position="92"/>
    </location>
</feature>
<dbReference type="NCBIfam" id="TIGR00589">
    <property type="entry name" value="ogt"/>
    <property type="match status" value="1"/>
</dbReference>
<dbReference type="Pfam" id="PF01035">
    <property type="entry name" value="DNA_binding_1"/>
    <property type="match status" value="1"/>
</dbReference>
<dbReference type="InterPro" id="IPR036388">
    <property type="entry name" value="WH-like_DNA-bd_sf"/>
</dbReference>
<dbReference type="GO" id="GO:0006281">
    <property type="term" value="P:DNA repair"/>
    <property type="evidence" value="ECO:0007669"/>
    <property type="project" value="UniProtKB-KW"/>
</dbReference>
<feature type="domain" description="Methylated-DNA-[protein]-cysteine S-methyltransferase DNA binding" evidence="10">
    <location>
        <begin position="98"/>
        <end position="176"/>
    </location>
</feature>
<dbReference type="InterPro" id="IPR036217">
    <property type="entry name" value="MethylDNA_cys_MeTrfase_DNAb"/>
</dbReference>
<comment type="catalytic activity">
    <reaction evidence="9">
        <text>a 6-O-methyl-2'-deoxyguanosine in DNA + L-cysteinyl-[protein] = S-methyl-L-cysteinyl-[protein] + a 2'-deoxyguanosine in DNA</text>
        <dbReference type="Rhea" id="RHEA:24000"/>
        <dbReference type="Rhea" id="RHEA-COMP:10131"/>
        <dbReference type="Rhea" id="RHEA-COMP:10132"/>
        <dbReference type="Rhea" id="RHEA-COMP:11367"/>
        <dbReference type="Rhea" id="RHEA-COMP:11368"/>
        <dbReference type="ChEBI" id="CHEBI:29950"/>
        <dbReference type="ChEBI" id="CHEBI:82612"/>
        <dbReference type="ChEBI" id="CHEBI:85445"/>
        <dbReference type="ChEBI" id="CHEBI:85448"/>
        <dbReference type="EC" id="2.1.1.63"/>
    </reaction>
</comment>
<dbReference type="FunFam" id="1.10.10.10:FF:000214">
    <property type="entry name" value="Methylated-DNA--protein-cysteine methyltransferase"/>
    <property type="match status" value="1"/>
</dbReference>
<name>A0A382KCE6_9ZZZZ</name>
<dbReference type="SUPFAM" id="SSF46767">
    <property type="entry name" value="Methylated DNA-protein cysteine methyltransferase, C-terminal domain"/>
    <property type="match status" value="1"/>
</dbReference>
<reference evidence="12" key="1">
    <citation type="submission" date="2018-05" db="EMBL/GenBank/DDBJ databases">
        <authorList>
            <person name="Lanie J.A."/>
            <person name="Ng W.-L."/>
            <person name="Kazmierczak K.M."/>
            <person name="Andrzejewski T.M."/>
            <person name="Davidsen T.M."/>
            <person name="Wayne K.J."/>
            <person name="Tettelin H."/>
            <person name="Glass J.I."/>
            <person name="Rusch D."/>
            <person name="Podicherti R."/>
            <person name="Tsui H.-C.T."/>
            <person name="Winkler M.E."/>
        </authorList>
    </citation>
    <scope>NUCLEOTIDE SEQUENCE</scope>
</reference>
<protein>
    <recommendedName>
        <fullName evidence="3">methylated-DNA--[protein]-cysteine S-methyltransferase</fullName>
        <ecNumber evidence="3">2.1.1.63</ecNumber>
    </recommendedName>
</protein>
<dbReference type="EC" id="2.1.1.63" evidence="3"/>
<dbReference type="EMBL" id="UINC01079353">
    <property type="protein sequence ID" value="SVC21275.1"/>
    <property type="molecule type" value="Genomic_DNA"/>
</dbReference>
<evidence type="ECO:0000259" key="11">
    <source>
        <dbReference type="Pfam" id="PF02870"/>
    </source>
</evidence>
<comment type="catalytic activity">
    <reaction evidence="1">
        <text>a 4-O-methyl-thymidine in DNA + L-cysteinyl-[protein] = a thymidine in DNA + S-methyl-L-cysteinyl-[protein]</text>
        <dbReference type="Rhea" id="RHEA:53428"/>
        <dbReference type="Rhea" id="RHEA-COMP:10131"/>
        <dbReference type="Rhea" id="RHEA-COMP:10132"/>
        <dbReference type="Rhea" id="RHEA-COMP:13555"/>
        <dbReference type="Rhea" id="RHEA-COMP:13556"/>
        <dbReference type="ChEBI" id="CHEBI:29950"/>
        <dbReference type="ChEBI" id="CHEBI:82612"/>
        <dbReference type="ChEBI" id="CHEBI:137386"/>
        <dbReference type="ChEBI" id="CHEBI:137387"/>
        <dbReference type="EC" id="2.1.1.63"/>
    </reaction>
</comment>
<dbReference type="InterPro" id="IPR008332">
    <property type="entry name" value="MethylG_MeTrfase_N"/>
</dbReference>
<dbReference type="InterPro" id="IPR036631">
    <property type="entry name" value="MGMT_N_sf"/>
</dbReference>
<keyword evidence="5" id="KW-0489">Methyltransferase</keyword>
<evidence type="ECO:0000256" key="4">
    <source>
        <dbReference type="ARBA" id="ARBA00022490"/>
    </source>
</evidence>
<dbReference type="CDD" id="cd06445">
    <property type="entry name" value="ATase"/>
    <property type="match status" value="1"/>
</dbReference>
<evidence type="ECO:0000313" key="12">
    <source>
        <dbReference type="EMBL" id="SVC21275.1"/>
    </source>
</evidence>
<dbReference type="HAMAP" id="MF_00772">
    <property type="entry name" value="OGT"/>
    <property type="match status" value="1"/>
</dbReference>
<dbReference type="GO" id="GO:0032259">
    <property type="term" value="P:methylation"/>
    <property type="evidence" value="ECO:0007669"/>
    <property type="project" value="UniProtKB-KW"/>
</dbReference>
<dbReference type="Gene3D" id="1.10.10.10">
    <property type="entry name" value="Winged helix-like DNA-binding domain superfamily/Winged helix DNA-binding domain"/>
    <property type="match status" value="1"/>
</dbReference>
<dbReference type="PANTHER" id="PTHR10815:SF13">
    <property type="entry name" value="METHYLATED-DNA--PROTEIN-CYSTEINE METHYLTRANSFERASE"/>
    <property type="match status" value="1"/>
</dbReference>
<evidence type="ECO:0000256" key="5">
    <source>
        <dbReference type="ARBA" id="ARBA00022603"/>
    </source>
</evidence>
<dbReference type="AlphaFoldDB" id="A0A382KCE6"/>
<keyword evidence="6" id="KW-0808">Transferase</keyword>
<dbReference type="PROSITE" id="PS00374">
    <property type="entry name" value="MGMT"/>
    <property type="match status" value="1"/>
</dbReference>
<evidence type="ECO:0000256" key="9">
    <source>
        <dbReference type="ARBA" id="ARBA00049348"/>
    </source>
</evidence>
<evidence type="ECO:0000256" key="2">
    <source>
        <dbReference type="ARBA" id="ARBA00008711"/>
    </source>
</evidence>
<evidence type="ECO:0000256" key="3">
    <source>
        <dbReference type="ARBA" id="ARBA00011918"/>
    </source>
</evidence>
<dbReference type="InterPro" id="IPR023546">
    <property type="entry name" value="MGMT"/>
</dbReference>
<dbReference type="InterPro" id="IPR014048">
    <property type="entry name" value="MethylDNA_cys_MeTrfase_DNA-bd"/>
</dbReference>
<accession>A0A382KCE6</accession>
<evidence type="ECO:0000256" key="6">
    <source>
        <dbReference type="ARBA" id="ARBA00022679"/>
    </source>
</evidence>
<organism evidence="12">
    <name type="scientific">marine metagenome</name>
    <dbReference type="NCBI Taxonomy" id="408172"/>
    <lineage>
        <taxon>unclassified sequences</taxon>
        <taxon>metagenomes</taxon>
        <taxon>ecological metagenomes</taxon>
    </lineage>
</organism>
<evidence type="ECO:0000256" key="8">
    <source>
        <dbReference type="ARBA" id="ARBA00023204"/>
    </source>
</evidence>
<evidence type="ECO:0000256" key="1">
    <source>
        <dbReference type="ARBA" id="ARBA00001286"/>
    </source>
</evidence>
<dbReference type="Pfam" id="PF02870">
    <property type="entry name" value="Methyltransf_1N"/>
    <property type="match status" value="1"/>
</dbReference>
<sequence>MLKKFVSIVLCTGDRMHYNYSIIETPIGSLSILADNKSLKMLKFSDSFQSFEKKISMPKILRKKNIVLQNVEKQIQEYFRKERKKFDIPLDISSGTTFQQTVWKSLIDIEYGSLASYADIARNVKRPNAYRAVGNANNSNPISIIIPCHRVVGSNGNLSGYGGGIDKKKFLIDLEEQHD</sequence>
<proteinExistence type="inferred from homology"/>
<keyword evidence="8" id="KW-0234">DNA repair</keyword>